<sequence length="150" mass="17251">MVKKKGRSKPQSQYFRNASSFLVSLWHQSTQLLWPGEYSLVGARQHCRYMCFLENVLRRFACSNIIIACFHLMKQYSKAETQHHAATAVSQCSLVRAGMFRYRYLCLPSFLSFASRVPPTGRNEVSNKANVYPQSSQVRVSVCLQKCLFI</sequence>
<accession>A0A224YJI5</accession>
<reference evidence="1" key="1">
    <citation type="journal article" date="2017" name="Parasit. Vectors">
        <title>Sialotranscriptomics of Rhipicephalus zambeziensis reveals intricate expression profiles of secretory proteins and suggests tight temporal transcriptional regulation during blood-feeding.</title>
        <authorList>
            <person name="de Castro M.H."/>
            <person name="de Klerk D."/>
            <person name="Pienaar R."/>
            <person name="Rees D.J.G."/>
            <person name="Mans B.J."/>
        </authorList>
    </citation>
    <scope>NUCLEOTIDE SEQUENCE</scope>
    <source>
        <tissue evidence="1">Salivary glands</tissue>
    </source>
</reference>
<organism evidence="1">
    <name type="scientific">Rhipicephalus zambeziensis</name>
    <dbReference type="NCBI Taxonomy" id="60191"/>
    <lineage>
        <taxon>Eukaryota</taxon>
        <taxon>Metazoa</taxon>
        <taxon>Ecdysozoa</taxon>
        <taxon>Arthropoda</taxon>
        <taxon>Chelicerata</taxon>
        <taxon>Arachnida</taxon>
        <taxon>Acari</taxon>
        <taxon>Parasitiformes</taxon>
        <taxon>Ixodida</taxon>
        <taxon>Ixodoidea</taxon>
        <taxon>Ixodidae</taxon>
        <taxon>Rhipicephalinae</taxon>
        <taxon>Rhipicephalus</taxon>
        <taxon>Rhipicephalus</taxon>
    </lineage>
</organism>
<dbReference type="EMBL" id="GFPF01003227">
    <property type="protein sequence ID" value="MAA14373.1"/>
    <property type="molecule type" value="Transcribed_RNA"/>
</dbReference>
<evidence type="ECO:0000313" key="1">
    <source>
        <dbReference type="EMBL" id="MAA14373.1"/>
    </source>
</evidence>
<name>A0A224YJI5_9ACAR</name>
<proteinExistence type="predicted"/>
<dbReference type="AlphaFoldDB" id="A0A224YJI5"/>
<protein>
    <submittedName>
        <fullName evidence="1">Uncharacterized protein</fullName>
    </submittedName>
</protein>